<dbReference type="Gene3D" id="1.20.120.530">
    <property type="entry name" value="GntR ligand-binding domain-like"/>
    <property type="match status" value="1"/>
</dbReference>
<evidence type="ECO:0000313" key="5">
    <source>
        <dbReference type="EMBL" id="STZ45954.1"/>
    </source>
</evidence>
<dbReference type="InterPro" id="IPR036390">
    <property type="entry name" value="WH_DNA-bd_sf"/>
</dbReference>
<protein>
    <submittedName>
        <fullName evidence="5">GntR family transcriptional regulator</fullName>
    </submittedName>
</protein>
<keyword evidence="3" id="KW-0804">Transcription</keyword>
<evidence type="ECO:0000259" key="4">
    <source>
        <dbReference type="PROSITE" id="PS50949"/>
    </source>
</evidence>
<organism evidence="5 6">
    <name type="scientific">Mycolicibacterium gilvum</name>
    <dbReference type="NCBI Taxonomy" id="1804"/>
    <lineage>
        <taxon>Bacteria</taxon>
        <taxon>Bacillati</taxon>
        <taxon>Actinomycetota</taxon>
        <taxon>Actinomycetes</taxon>
        <taxon>Mycobacteriales</taxon>
        <taxon>Mycobacteriaceae</taxon>
        <taxon>Mycolicibacterium</taxon>
    </lineage>
</organism>
<evidence type="ECO:0000313" key="6">
    <source>
        <dbReference type="Proteomes" id="UP000254291"/>
    </source>
</evidence>
<dbReference type="SUPFAM" id="SSF46785">
    <property type="entry name" value="Winged helix' DNA-binding domain"/>
    <property type="match status" value="1"/>
</dbReference>
<name>A0A378SVS2_9MYCO</name>
<dbReference type="Gene3D" id="1.10.10.10">
    <property type="entry name" value="Winged helix-like DNA-binding domain superfamily/Winged helix DNA-binding domain"/>
    <property type="match status" value="1"/>
</dbReference>
<evidence type="ECO:0000256" key="3">
    <source>
        <dbReference type="ARBA" id="ARBA00023163"/>
    </source>
</evidence>
<dbReference type="InterPro" id="IPR008920">
    <property type="entry name" value="TF_FadR/GntR_C"/>
</dbReference>
<dbReference type="PANTHER" id="PTHR43537:SF24">
    <property type="entry name" value="GLUCONATE OPERON TRANSCRIPTIONAL REPRESSOR"/>
    <property type="match status" value="1"/>
</dbReference>
<accession>A0A378SVS2</accession>
<dbReference type="Pfam" id="PF07729">
    <property type="entry name" value="FCD"/>
    <property type="match status" value="1"/>
</dbReference>
<dbReference type="Pfam" id="PF00392">
    <property type="entry name" value="GntR"/>
    <property type="match status" value="1"/>
</dbReference>
<dbReference type="CDD" id="cd07377">
    <property type="entry name" value="WHTH_GntR"/>
    <property type="match status" value="1"/>
</dbReference>
<reference evidence="5 6" key="1">
    <citation type="submission" date="2018-06" db="EMBL/GenBank/DDBJ databases">
        <authorList>
            <consortium name="Pathogen Informatics"/>
            <person name="Doyle S."/>
        </authorList>
    </citation>
    <scope>NUCLEOTIDE SEQUENCE [LARGE SCALE GENOMIC DNA]</scope>
    <source>
        <strain evidence="5 6">NCTC10742</strain>
    </source>
</reference>
<evidence type="ECO:0000256" key="1">
    <source>
        <dbReference type="ARBA" id="ARBA00023015"/>
    </source>
</evidence>
<dbReference type="PROSITE" id="PS50949">
    <property type="entry name" value="HTH_GNTR"/>
    <property type="match status" value="1"/>
</dbReference>
<dbReference type="InterPro" id="IPR036388">
    <property type="entry name" value="WH-like_DNA-bd_sf"/>
</dbReference>
<dbReference type="SMART" id="SM00895">
    <property type="entry name" value="FCD"/>
    <property type="match status" value="1"/>
</dbReference>
<dbReference type="GO" id="GO:0003700">
    <property type="term" value="F:DNA-binding transcription factor activity"/>
    <property type="evidence" value="ECO:0007669"/>
    <property type="project" value="InterPro"/>
</dbReference>
<dbReference type="AlphaFoldDB" id="A0A378SVS2"/>
<keyword evidence="1" id="KW-0805">Transcription regulation</keyword>
<dbReference type="SUPFAM" id="SSF48008">
    <property type="entry name" value="GntR ligand-binding domain-like"/>
    <property type="match status" value="1"/>
</dbReference>
<gene>
    <name evidence="5" type="primary">mcbR_2</name>
    <name evidence="5" type="ORF">NCTC10742_05218</name>
</gene>
<dbReference type="EMBL" id="UGQM01000001">
    <property type="protein sequence ID" value="STZ45954.1"/>
    <property type="molecule type" value="Genomic_DNA"/>
</dbReference>
<dbReference type="SMART" id="SM00345">
    <property type="entry name" value="HTH_GNTR"/>
    <property type="match status" value="1"/>
</dbReference>
<dbReference type="Proteomes" id="UP000254291">
    <property type="component" value="Unassembled WGS sequence"/>
</dbReference>
<dbReference type="GO" id="GO:0003677">
    <property type="term" value="F:DNA binding"/>
    <property type="evidence" value="ECO:0007669"/>
    <property type="project" value="UniProtKB-KW"/>
</dbReference>
<evidence type="ECO:0000256" key="2">
    <source>
        <dbReference type="ARBA" id="ARBA00023125"/>
    </source>
</evidence>
<dbReference type="InterPro" id="IPR011711">
    <property type="entry name" value="GntR_C"/>
</dbReference>
<sequence>MEEDHGMPDRRHSAALFRSVVGRDAASIVDELRRVILDGAAPPGTQIPVADVAEMFGVSHIPVRECLKTLTAEGLVQHRPNSGYAVAQLTASELAEMYLVRATLESTAMSAAVLRATDTDRAHLAEVHETLQQALKFDDAQAYHRHSREFHMALSRPSRMLRLVHMLESAWNITEPVQLMVHVEPSQRMLLHDDHRVMLDAFLAGDAESLLSAAAVHNTRLDAAVESLPTDTGLVLGDR</sequence>
<dbReference type="PANTHER" id="PTHR43537">
    <property type="entry name" value="TRANSCRIPTIONAL REGULATOR, GNTR FAMILY"/>
    <property type="match status" value="1"/>
</dbReference>
<feature type="domain" description="HTH gntR-type" evidence="4">
    <location>
        <begin position="22"/>
        <end position="89"/>
    </location>
</feature>
<dbReference type="InterPro" id="IPR000524">
    <property type="entry name" value="Tscrpt_reg_HTH_GntR"/>
</dbReference>
<proteinExistence type="predicted"/>
<keyword evidence="2" id="KW-0238">DNA-binding</keyword>